<dbReference type="Pfam" id="PF14903">
    <property type="entry name" value="WG_beta_rep"/>
    <property type="match status" value="5"/>
</dbReference>
<protein>
    <submittedName>
        <fullName evidence="1">WG repeat-containing protein</fullName>
    </submittedName>
</protein>
<evidence type="ECO:0000313" key="1">
    <source>
        <dbReference type="EMBL" id="MCY6371699.1"/>
    </source>
</evidence>
<dbReference type="Proteomes" id="UP001079657">
    <property type="component" value="Unassembled WGS sequence"/>
</dbReference>
<dbReference type="InterPro" id="IPR032774">
    <property type="entry name" value="WG_beta_rep"/>
</dbReference>
<gene>
    <name evidence="1" type="ORF">OXH55_13720</name>
</gene>
<proteinExistence type="predicted"/>
<keyword evidence="2" id="KW-1185">Reference proteome</keyword>
<organism evidence="1 2">
    <name type="scientific">Clostridium ganghwense</name>
    <dbReference type="NCBI Taxonomy" id="312089"/>
    <lineage>
        <taxon>Bacteria</taxon>
        <taxon>Bacillati</taxon>
        <taxon>Bacillota</taxon>
        <taxon>Clostridia</taxon>
        <taxon>Eubacteriales</taxon>
        <taxon>Clostridiaceae</taxon>
        <taxon>Clostridium</taxon>
    </lineage>
</organism>
<reference evidence="1" key="1">
    <citation type="submission" date="2022-12" db="EMBL/GenBank/DDBJ databases">
        <authorList>
            <person name="Wang J."/>
        </authorList>
    </citation>
    <scope>NUCLEOTIDE SEQUENCE</scope>
    <source>
        <strain evidence="1">HY-42-06</strain>
    </source>
</reference>
<dbReference type="PANTHER" id="PTHR37841:SF1">
    <property type="entry name" value="DUF3298 DOMAIN-CONTAINING PROTEIN"/>
    <property type="match status" value="1"/>
</dbReference>
<dbReference type="EMBL" id="JAPQES010000005">
    <property type="protein sequence ID" value="MCY6371699.1"/>
    <property type="molecule type" value="Genomic_DNA"/>
</dbReference>
<dbReference type="PANTHER" id="PTHR37841">
    <property type="entry name" value="GLR2918 PROTEIN"/>
    <property type="match status" value="1"/>
</dbReference>
<sequence>MWCGTENLYTASVKNIDGVKWGYINNIGEFIIKPKYDYANSFQDNYLAIVEFKNRYGIIDESGKYVVHPKYDTINQFSEGRAVIVDKGGFKLIDESGKEITTKQYNFIGTFQEERALYSITDSQGKWLYGYLDRQGNKVIPAKYENVSDSKEGKAIVKVREGEYQLIGLNGEVLNTYKYAYVGNRGEGLLAFKENIDGKYGFINEDGNVVIQPKYTSTQPFSGGRTVVNIAEDYGNSYGVIDKKGDFIIKPKYNDIQLLGENRVAVGIPIDKKKPFRGSKYAIADTDGMFLTNYIYYGISNYKDGLASAYDNKYTFFY</sequence>
<accession>A0ABT4CUS0</accession>
<comment type="caution">
    <text evidence="1">The sequence shown here is derived from an EMBL/GenBank/DDBJ whole genome shotgun (WGS) entry which is preliminary data.</text>
</comment>
<dbReference type="RefSeq" id="WP_268050581.1">
    <property type="nucleotide sequence ID" value="NZ_JAPQES010000005.1"/>
</dbReference>
<evidence type="ECO:0000313" key="2">
    <source>
        <dbReference type="Proteomes" id="UP001079657"/>
    </source>
</evidence>
<name>A0ABT4CUS0_9CLOT</name>